<accession>A0A128FH78</accession>
<dbReference type="Gene3D" id="1.20.120.1930">
    <property type="entry name" value="Uncharacterised protein PF16691, DUF5062"/>
    <property type="match status" value="1"/>
</dbReference>
<gene>
    <name evidence="1" type="ORF">GMA8713_04196</name>
</gene>
<sequence>MVTSSFLLLCYAGENNNWGNTMKKIKHEAQLLKKALQIGEQYAAKRGFATFDEGTSNKVKIECIYRLLVEDKVLTPLATDKEDGPNMKHKLVLWIHKQLPDNHPLLQD</sequence>
<name>A0A128FH78_9GAMM</name>
<dbReference type="Proteomes" id="UP000073601">
    <property type="component" value="Unassembled WGS sequence"/>
</dbReference>
<keyword evidence="2" id="KW-1185">Reference proteome</keyword>
<evidence type="ECO:0008006" key="3">
    <source>
        <dbReference type="Google" id="ProtNLM"/>
    </source>
</evidence>
<dbReference type="EMBL" id="FIZY01000054">
    <property type="protein sequence ID" value="CZF86163.1"/>
    <property type="molecule type" value="Genomic_DNA"/>
</dbReference>
<evidence type="ECO:0000313" key="2">
    <source>
        <dbReference type="Proteomes" id="UP000073601"/>
    </source>
</evidence>
<proteinExistence type="predicted"/>
<evidence type="ECO:0000313" key="1">
    <source>
        <dbReference type="EMBL" id="CZF86163.1"/>
    </source>
</evidence>
<organism evidence="1 2">
    <name type="scientific">Grimontia marina</name>
    <dbReference type="NCBI Taxonomy" id="646534"/>
    <lineage>
        <taxon>Bacteria</taxon>
        <taxon>Pseudomonadati</taxon>
        <taxon>Pseudomonadota</taxon>
        <taxon>Gammaproteobacteria</taxon>
        <taxon>Vibrionales</taxon>
        <taxon>Vibrionaceae</taxon>
        <taxon>Grimontia</taxon>
    </lineage>
</organism>
<dbReference type="InterPro" id="IPR038316">
    <property type="entry name" value="DUF5062_sf"/>
</dbReference>
<dbReference type="Pfam" id="PF16691">
    <property type="entry name" value="DUF5062"/>
    <property type="match status" value="1"/>
</dbReference>
<protein>
    <recommendedName>
        <fullName evidence="3">DUF5062 domain-containing protein</fullName>
    </recommendedName>
</protein>
<dbReference type="InterPro" id="IPR032036">
    <property type="entry name" value="DUF5062"/>
</dbReference>
<dbReference type="AlphaFoldDB" id="A0A128FH78"/>
<reference evidence="2" key="1">
    <citation type="submission" date="2016-02" db="EMBL/GenBank/DDBJ databases">
        <authorList>
            <person name="Rodrigo-Torres Lidia"/>
            <person name="Arahal R.David."/>
        </authorList>
    </citation>
    <scope>NUCLEOTIDE SEQUENCE [LARGE SCALE GENOMIC DNA]</scope>
    <source>
        <strain evidence="2">CECT 8713</strain>
    </source>
</reference>